<dbReference type="InterPro" id="IPR041891">
    <property type="entry name" value="Alpha_CA_prokaryot-like"/>
</dbReference>
<dbReference type="RefSeq" id="WP_153418775.1">
    <property type="nucleotide sequence ID" value="NZ_WFLM01000002.1"/>
</dbReference>
<dbReference type="SMART" id="SM01057">
    <property type="entry name" value="Carb_anhydrase"/>
    <property type="match status" value="1"/>
</dbReference>
<dbReference type="CDD" id="cd03124">
    <property type="entry name" value="alpha_CA_prokaryotic_like"/>
    <property type="match status" value="1"/>
</dbReference>
<evidence type="ECO:0000256" key="5">
    <source>
        <dbReference type="ARBA" id="ARBA00023239"/>
    </source>
</evidence>
<keyword evidence="4" id="KW-0862">Zinc</keyword>
<keyword evidence="3" id="KW-0479">Metal-binding</keyword>
<dbReference type="Gene3D" id="3.10.200.10">
    <property type="entry name" value="Alpha carbonic anhydrase"/>
    <property type="match status" value="1"/>
</dbReference>
<evidence type="ECO:0000256" key="6">
    <source>
        <dbReference type="ARBA" id="ARBA00048348"/>
    </source>
</evidence>
<dbReference type="EC" id="4.2.1.1" evidence="2"/>
<name>A0A6N6VTM8_9BACT</name>
<evidence type="ECO:0000256" key="2">
    <source>
        <dbReference type="ARBA" id="ARBA00012925"/>
    </source>
</evidence>
<comment type="caution">
    <text evidence="9">The sequence shown here is derived from an EMBL/GenBank/DDBJ whole genome shotgun (WGS) entry which is preliminary data.</text>
</comment>
<dbReference type="GO" id="GO:0008270">
    <property type="term" value="F:zinc ion binding"/>
    <property type="evidence" value="ECO:0007669"/>
    <property type="project" value="InterPro"/>
</dbReference>
<proteinExistence type="inferred from homology"/>
<evidence type="ECO:0000259" key="8">
    <source>
        <dbReference type="PROSITE" id="PS51144"/>
    </source>
</evidence>
<dbReference type="OrthoDB" id="5327615at2"/>
<dbReference type="SUPFAM" id="SSF51069">
    <property type="entry name" value="Carbonic anhydrase"/>
    <property type="match status" value="1"/>
</dbReference>
<comment type="catalytic activity">
    <reaction evidence="6">
        <text>hydrogencarbonate + H(+) = CO2 + H2O</text>
        <dbReference type="Rhea" id="RHEA:10748"/>
        <dbReference type="ChEBI" id="CHEBI:15377"/>
        <dbReference type="ChEBI" id="CHEBI:15378"/>
        <dbReference type="ChEBI" id="CHEBI:16526"/>
        <dbReference type="ChEBI" id="CHEBI:17544"/>
        <dbReference type="EC" id="4.2.1.1"/>
    </reaction>
</comment>
<evidence type="ECO:0000256" key="7">
    <source>
        <dbReference type="SAM" id="SignalP"/>
    </source>
</evidence>
<comment type="similarity">
    <text evidence="1">Belongs to the alpha-carbonic anhydrase family.</text>
</comment>
<evidence type="ECO:0000256" key="3">
    <source>
        <dbReference type="ARBA" id="ARBA00022723"/>
    </source>
</evidence>
<dbReference type="GO" id="GO:0004089">
    <property type="term" value="F:carbonate dehydratase activity"/>
    <property type="evidence" value="ECO:0007669"/>
    <property type="project" value="UniProtKB-EC"/>
</dbReference>
<evidence type="ECO:0000256" key="1">
    <source>
        <dbReference type="ARBA" id="ARBA00010718"/>
    </source>
</evidence>
<keyword evidence="5" id="KW-0456">Lyase</keyword>
<dbReference type="InterPro" id="IPR001148">
    <property type="entry name" value="CA_dom"/>
</dbReference>
<gene>
    <name evidence="9" type="ORF">GCL60_04565</name>
</gene>
<organism evidence="9 10">
    <name type="scientific">Silvanigrella paludirubra</name>
    <dbReference type="NCBI Taxonomy" id="2499159"/>
    <lineage>
        <taxon>Bacteria</taxon>
        <taxon>Pseudomonadati</taxon>
        <taxon>Bdellovibrionota</taxon>
        <taxon>Oligoflexia</taxon>
        <taxon>Silvanigrellales</taxon>
        <taxon>Silvanigrellaceae</taxon>
        <taxon>Silvanigrella</taxon>
    </lineage>
</organism>
<dbReference type="Proteomes" id="UP000437748">
    <property type="component" value="Unassembled WGS sequence"/>
</dbReference>
<reference evidence="9 10" key="1">
    <citation type="submission" date="2019-10" db="EMBL/GenBank/DDBJ databases">
        <title>New species of Slilvanegrellaceae.</title>
        <authorList>
            <person name="Pitt A."/>
            <person name="Hahn M.W."/>
        </authorList>
    </citation>
    <scope>NUCLEOTIDE SEQUENCE [LARGE SCALE GENOMIC DNA]</scope>
    <source>
        <strain evidence="9 10">SP-Ram-0.45-NSY-1</strain>
    </source>
</reference>
<protein>
    <recommendedName>
        <fullName evidence="2">carbonic anhydrase</fullName>
        <ecNumber evidence="2">4.2.1.1</ecNumber>
    </recommendedName>
</protein>
<dbReference type="InterPro" id="IPR023561">
    <property type="entry name" value="Carbonic_anhydrase_a-class"/>
</dbReference>
<sequence>MKKKVFYFASSIALMSYSLFAYSEGPHWNYVGEHGPKDWGNLDPANKPCSVGKRQSPIDINSSNTKENKSLPSLMFSYVSAPLKILNNGHTIQMNYPKGSKVAIGGNNYELLQFHFHTPSEHAVKGKRTELEVHFVNKNADGLAVVGVMLKKGKKNAALAGMFNNLPNKEGEVTVDKETINPIELIPNDKDYYTYPGSLTTPPCSEIVTWYVVKDQIEVSEEQIKNFKKIFSMNARPLQSLSQRIVEEKD</sequence>
<evidence type="ECO:0000313" key="9">
    <source>
        <dbReference type="EMBL" id="KAB8039533.1"/>
    </source>
</evidence>
<evidence type="ECO:0000313" key="10">
    <source>
        <dbReference type="Proteomes" id="UP000437748"/>
    </source>
</evidence>
<keyword evidence="7" id="KW-0732">Signal</keyword>
<dbReference type="InterPro" id="IPR036398">
    <property type="entry name" value="CA_dom_sf"/>
</dbReference>
<feature type="domain" description="Alpha-carbonic anhydrase" evidence="8">
    <location>
        <begin position="26"/>
        <end position="250"/>
    </location>
</feature>
<feature type="signal peptide" evidence="7">
    <location>
        <begin position="1"/>
        <end position="21"/>
    </location>
</feature>
<accession>A0A6N6VTM8</accession>
<dbReference type="PROSITE" id="PS51144">
    <property type="entry name" value="ALPHA_CA_2"/>
    <property type="match status" value="1"/>
</dbReference>
<dbReference type="Pfam" id="PF00194">
    <property type="entry name" value="Carb_anhydrase"/>
    <property type="match status" value="1"/>
</dbReference>
<dbReference type="PANTHER" id="PTHR18952:SF265">
    <property type="entry name" value="CARBONIC ANHYDRASE"/>
    <property type="match status" value="1"/>
</dbReference>
<dbReference type="AlphaFoldDB" id="A0A6N6VTM8"/>
<feature type="chain" id="PRO_5026660888" description="carbonic anhydrase" evidence="7">
    <location>
        <begin position="22"/>
        <end position="250"/>
    </location>
</feature>
<dbReference type="EMBL" id="WFLM01000002">
    <property type="protein sequence ID" value="KAB8039533.1"/>
    <property type="molecule type" value="Genomic_DNA"/>
</dbReference>
<dbReference type="PANTHER" id="PTHR18952">
    <property type="entry name" value="CARBONIC ANHYDRASE"/>
    <property type="match status" value="1"/>
</dbReference>
<keyword evidence="10" id="KW-1185">Reference proteome</keyword>
<evidence type="ECO:0000256" key="4">
    <source>
        <dbReference type="ARBA" id="ARBA00022833"/>
    </source>
</evidence>